<comment type="caution">
    <text evidence="3">The sequence shown here is derived from an EMBL/GenBank/DDBJ whole genome shotgun (WGS) entry which is preliminary data.</text>
</comment>
<keyword evidence="4" id="KW-1185">Reference proteome</keyword>
<dbReference type="OrthoDB" id="9807535at2"/>
<name>A0A0D0NQ51_9RHOB</name>
<evidence type="ECO:0000256" key="1">
    <source>
        <dbReference type="ARBA" id="ARBA00007689"/>
    </source>
</evidence>
<dbReference type="EMBL" id="AONG01000005">
    <property type="protein sequence ID" value="KIQ70410.1"/>
    <property type="molecule type" value="Genomic_DNA"/>
</dbReference>
<gene>
    <name evidence="3" type="ORF">Wenmar_00786</name>
</gene>
<proteinExistence type="inferred from homology"/>
<dbReference type="InterPro" id="IPR011008">
    <property type="entry name" value="Dimeric_a/b-barrel"/>
</dbReference>
<dbReference type="RefSeq" id="WP_018304154.1">
    <property type="nucleotide sequence ID" value="NZ_KB902312.1"/>
</dbReference>
<dbReference type="PANTHER" id="PTHR35174:SF4">
    <property type="entry name" value="BLL7163 PROTEIN"/>
    <property type="match status" value="1"/>
</dbReference>
<comment type="similarity">
    <text evidence="1">Belongs to the YciI family.</text>
</comment>
<evidence type="ECO:0000313" key="3">
    <source>
        <dbReference type="EMBL" id="KIQ70410.1"/>
    </source>
</evidence>
<reference evidence="3 4" key="1">
    <citation type="submission" date="2013-01" db="EMBL/GenBank/DDBJ databases">
        <authorList>
            <person name="Fiebig A."/>
            <person name="Goeker M."/>
            <person name="Klenk H.-P.P."/>
        </authorList>
    </citation>
    <scope>NUCLEOTIDE SEQUENCE [LARGE SCALE GENOMIC DNA]</scope>
    <source>
        <strain evidence="3 4">DSM 24838</strain>
    </source>
</reference>
<dbReference type="eggNOG" id="COG3795">
    <property type="taxonomic scope" value="Bacteria"/>
</dbReference>
<dbReference type="Gene3D" id="3.30.70.1060">
    <property type="entry name" value="Dimeric alpha+beta barrel"/>
    <property type="match status" value="1"/>
</dbReference>
<organism evidence="3 4">
    <name type="scientific">Wenxinia marina DSM 24838</name>
    <dbReference type="NCBI Taxonomy" id="1123501"/>
    <lineage>
        <taxon>Bacteria</taxon>
        <taxon>Pseudomonadati</taxon>
        <taxon>Pseudomonadota</taxon>
        <taxon>Alphaproteobacteria</taxon>
        <taxon>Rhodobacterales</taxon>
        <taxon>Roseobacteraceae</taxon>
        <taxon>Wenxinia</taxon>
    </lineage>
</organism>
<dbReference type="STRING" id="1123501.Wenmar_00786"/>
<evidence type="ECO:0000259" key="2">
    <source>
        <dbReference type="Pfam" id="PF03795"/>
    </source>
</evidence>
<sequence>MRIMVIVKADEESEAGKMPSQGVLEKMLAYNTELVEAGIMVDGDGLKASSAGKRITFDGKERTVTDGPFAEIRELVSGYWIWEVRDMDEAVEWARRAPFVDGQLELRPFNRPEDFGEAFTPEMQAAEEELRARSRG</sequence>
<dbReference type="Proteomes" id="UP000035100">
    <property type="component" value="Unassembled WGS sequence"/>
</dbReference>
<evidence type="ECO:0000313" key="4">
    <source>
        <dbReference type="Proteomes" id="UP000035100"/>
    </source>
</evidence>
<dbReference type="PANTHER" id="PTHR35174">
    <property type="entry name" value="BLL7171 PROTEIN-RELATED"/>
    <property type="match status" value="1"/>
</dbReference>
<feature type="domain" description="YCII-related" evidence="2">
    <location>
        <begin position="1"/>
        <end position="102"/>
    </location>
</feature>
<dbReference type="InterPro" id="IPR005545">
    <property type="entry name" value="YCII"/>
</dbReference>
<accession>A0A0D0NQ51</accession>
<dbReference type="SUPFAM" id="SSF54909">
    <property type="entry name" value="Dimeric alpha+beta barrel"/>
    <property type="match status" value="1"/>
</dbReference>
<dbReference type="AlphaFoldDB" id="A0A0D0NQ51"/>
<dbReference type="Pfam" id="PF03795">
    <property type="entry name" value="YCII"/>
    <property type="match status" value="1"/>
</dbReference>
<protein>
    <recommendedName>
        <fullName evidence="2">YCII-related domain-containing protein</fullName>
    </recommendedName>
</protein>